<evidence type="ECO:0000256" key="2">
    <source>
        <dbReference type="ARBA" id="ARBA00022448"/>
    </source>
</evidence>
<feature type="region of interest" description="Disordered" evidence="8">
    <location>
        <begin position="1"/>
        <end position="20"/>
    </location>
</feature>
<evidence type="ECO:0000256" key="1">
    <source>
        <dbReference type="ARBA" id="ARBA00004651"/>
    </source>
</evidence>
<dbReference type="Pfam" id="PF00528">
    <property type="entry name" value="BPD_transp_1"/>
    <property type="match status" value="1"/>
</dbReference>
<feature type="compositionally biased region" description="Basic and acidic residues" evidence="8">
    <location>
        <begin position="1"/>
        <end position="11"/>
    </location>
</feature>
<evidence type="ECO:0000256" key="3">
    <source>
        <dbReference type="ARBA" id="ARBA00022475"/>
    </source>
</evidence>
<dbReference type="SUPFAM" id="SSF161098">
    <property type="entry name" value="MetI-like"/>
    <property type="match status" value="1"/>
</dbReference>
<evidence type="ECO:0000259" key="9">
    <source>
        <dbReference type="PROSITE" id="PS50928"/>
    </source>
</evidence>
<dbReference type="InterPro" id="IPR000515">
    <property type="entry name" value="MetI-like"/>
</dbReference>
<reference evidence="10 11" key="1">
    <citation type="submission" date="2020-08" db="EMBL/GenBank/DDBJ databases">
        <title>Genomic Encyclopedia of Archaeal and Bacterial Type Strains, Phase II (KMG-II): from individual species to whole genera.</title>
        <authorList>
            <person name="Goeker M."/>
        </authorList>
    </citation>
    <scope>NUCLEOTIDE SEQUENCE [LARGE SCALE GENOMIC DNA]</scope>
    <source>
        <strain evidence="10 11">DSM 23288</strain>
    </source>
</reference>
<dbReference type="AlphaFoldDB" id="A0A840IB80"/>
<gene>
    <name evidence="10" type="ORF">BDZ31_001763</name>
</gene>
<feature type="domain" description="ABC transmembrane type-1" evidence="9">
    <location>
        <begin position="98"/>
        <end position="278"/>
    </location>
</feature>
<accession>A0A840IB80</accession>
<organism evidence="10 11">
    <name type="scientific">Conexibacter arvalis</name>
    <dbReference type="NCBI Taxonomy" id="912552"/>
    <lineage>
        <taxon>Bacteria</taxon>
        <taxon>Bacillati</taxon>
        <taxon>Actinomycetota</taxon>
        <taxon>Thermoleophilia</taxon>
        <taxon>Solirubrobacterales</taxon>
        <taxon>Conexibacteraceae</taxon>
        <taxon>Conexibacter</taxon>
    </lineage>
</organism>
<evidence type="ECO:0000256" key="4">
    <source>
        <dbReference type="ARBA" id="ARBA00022692"/>
    </source>
</evidence>
<dbReference type="GO" id="GO:0005886">
    <property type="term" value="C:plasma membrane"/>
    <property type="evidence" value="ECO:0007669"/>
    <property type="project" value="UniProtKB-SubCell"/>
</dbReference>
<evidence type="ECO:0000256" key="7">
    <source>
        <dbReference type="RuleBase" id="RU363032"/>
    </source>
</evidence>
<dbReference type="EMBL" id="JACHNU010000002">
    <property type="protein sequence ID" value="MBB4662177.1"/>
    <property type="molecule type" value="Genomic_DNA"/>
</dbReference>
<proteinExistence type="inferred from homology"/>
<sequence>MVETHARDAADRTAATAPGPQLPLRARRSRLSTAMRPKEPISRPLALALTSGCFLLVLALWSIVSYGELVDDLFLPTPSATADRLYQLFANEGFAGDVWSSTRRILIAFALSAVVAVPLGIAIGSFRAVQAFIEPLVAAVRFMPATAFIPLFIIWFGIDETEKVAVICMGVFFPLTLLVADVSANVQKNLLSIAYTLGASNRQVFTRVLLPACWPGVIDNLRIAMGWAWTYLIVAELVSAETGIGHSILNAGRYMDSETVIAGILTIGALGLVSDALFRLLHRRLFPYAKGRR</sequence>
<keyword evidence="11" id="KW-1185">Reference proteome</keyword>
<dbReference type="InterPro" id="IPR035906">
    <property type="entry name" value="MetI-like_sf"/>
</dbReference>
<keyword evidence="2 7" id="KW-0813">Transport</keyword>
<evidence type="ECO:0000256" key="6">
    <source>
        <dbReference type="ARBA" id="ARBA00023136"/>
    </source>
</evidence>
<keyword evidence="6 7" id="KW-0472">Membrane</keyword>
<comment type="caution">
    <text evidence="10">The sequence shown here is derived from an EMBL/GenBank/DDBJ whole genome shotgun (WGS) entry which is preliminary data.</text>
</comment>
<evidence type="ECO:0000256" key="5">
    <source>
        <dbReference type="ARBA" id="ARBA00022989"/>
    </source>
</evidence>
<keyword evidence="3" id="KW-1003">Cell membrane</keyword>
<feature type="transmembrane region" description="Helical" evidence="7">
    <location>
        <begin position="228"/>
        <end position="248"/>
    </location>
</feature>
<dbReference type="CDD" id="cd06261">
    <property type="entry name" value="TM_PBP2"/>
    <property type="match status" value="1"/>
</dbReference>
<keyword evidence="4 7" id="KW-0812">Transmembrane</keyword>
<dbReference type="Proteomes" id="UP000585272">
    <property type="component" value="Unassembled WGS sequence"/>
</dbReference>
<dbReference type="Gene3D" id="1.10.3720.10">
    <property type="entry name" value="MetI-like"/>
    <property type="match status" value="1"/>
</dbReference>
<dbReference type="PANTHER" id="PTHR30151:SF0">
    <property type="entry name" value="ABC TRANSPORTER PERMEASE PROTEIN MJ0413-RELATED"/>
    <property type="match status" value="1"/>
</dbReference>
<evidence type="ECO:0000256" key="8">
    <source>
        <dbReference type="SAM" id="MobiDB-lite"/>
    </source>
</evidence>
<dbReference type="GO" id="GO:0042918">
    <property type="term" value="P:alkanesulfonate transmembrane transport"/>
    <property type="evidence" value="ECO:0007669"/>
    <property type="project" value="UniProtKB-ARBA"/>
</dbReference>
<name>A0A840IB80_9ACTN</name>
<comment type="subcellular location">
    <subcellularLocation>
        <location evidence="1 7">Cell membrane</location>
        <topology evidence="1 7">Multi-pass membrane protein</topology>
    </subcellularLocation>
</comment>
<feature type="transmembrane region" description="Helical" evidence="7">
    <location>
        <begin position="260"/>
        <end position="281"/>
    </location>
</feature>
<feature type="transmembrane region" description="Helical" evidence="7">
    <location>
        <begin position="164"/>
        <end position="184"/>
    </location>
</feature>
<feature type="transmembrane region" description="Helical" evidence="7">
    <location>
        <begin position="45"/>
        <end position="64"/>
    </location>
</feature>
<dbReference type="PROSITE" id="PS50928">
    <property type="entry name" value="ABC_TM1"/>
    <property type="match status" value="1"/>
</dbReference>
<comment type="similarity">
    <text evidence="7">Belongs to the binding-protein-dependent transport system permease family.</text>
</comment>
<feature type="transmembrane region" description="Helical" evidence="7">
    <location>
        <begin position="138"/>
        <end position="158"/>
    </location>
</feature>
<dbReference type="FunFam" id="1.10.3720.10:FF:000003">
    <property type="entry name" value="Aliphatic sulfonate ABC transporter permease"/>
    <property type="match status" value="1"/>
</dbReference>
<keyword evidence="5 7" id="KW-1133">Transmembrane helix</keyword>
<dbReference type="RefSeq" id="WP_183341177.1">
    <property type="nucleotide sequence ID" value="NZ_JACHNU010000002.1"/>
</dbReference>
<dbReference type="PANTHER" id="PTHR30151">
    <property type="entry name" value="ALKANE SULFONATE ABC TRANSPORTER-RELATED, MEMBRANE SUBUNIT"/>
    <property type="match status" value="1"/>
</dbReference>
<evidence type="ECO:0000313" key="10">
    <source>
        <dbReference type="EMBL" id="MBB4662177.1"/>
    </source>
</evidence>
<feature type="transmembrane region" description="Helical" evidence="7">
    <location>
        <begin position="105"/>
        <end position="126"/>
    </location>
</feature>
<evidence type="ECO:0000313" key="11">
    <source>
        <dbReference type="Proteomes" id="UP000585272"/>
    </source>
</evidence>
<protein>
    <submittedName>
        <fullName evidence="10">NitT/TauT family transport system permease protein</fullName>
    </submittedName>
</protein>